<name>A0AAD4QQI3_9AGAM</name>
<evidence type="ECO:0000259" key="2">
    <source>
        <dbReference type="Pfam" id="PF04046"/>
    </source>
</evidence>
<evidence type="ECO:0000313" key="4">
    <source>
        <dbReference type="Proteomes" id="UP001203297"/>
    </source>
</evidence>
<keyword evidence="4" id="KW-1185">Reference proteome</keyword>
<dbReference type="Pfam" id="PF04046">
    <property type="entry name" value="PSP"/>
    <property type="match status" value="1"/>
</dbReference>
<comment type="caution">
    <text evidence="3">The sequence shown here is derived from an EMBL/GenBank/DDBJ whole genome shotgun (WGS) entry which is preliminary data.</text>
</comment>
<accession>A0AAD4QQI3</accession>
<dbReference type="InterPro" id="IPR006568">
    <property type="entry name" value="PSP_pro-rich"/>
</dbReference>
<feature type="compositionally biased region" description="Basic and acidic residues" evidence="1">
    <location>
        <begin position="134"/>
        <end position="152"/>
    </location>
</feature>
<gene>
    <name evidence="3" type="ORF">B0F90DRAFT_797396</name>
</gene>
<feature type="domain" description="PSP proline-rich" evidence="2">
    <location>
        <begin position="46"/>
        <end position="79"/>
    </location>
</feature>
<proteinExistence type="predicted"/>
<feature type="region of interest" description="Disordered" evidence="1">
    <location>
        <begin position="125"/>
        <end position="157"/>
    </location>
</feature>
<evidence type="ECO:0000313" key="3">
    <source>
        <dbReference type="EMBL" id="KAI0306687.1"/>
    </source>
</evidence>
<dbReference type="EMBL" id="WTXG01000003">
    <property type="protein sequence ID" value="KAI0306687.1"/>
    <property type="molecule type" value="Genomic_DNA"/>
</dbReference>
<evidence type="ECO:0000256" key="1">
    <source>
        <dbReference type="SAM" id="MobiDB-lite"/>
    </source>
</evidence>
<dbReference type="AlphaFoldDB" id="A0AAD4QQI3"/>
<protein>
    <recommendedName>
        <fullName evidence="2">PSP proline-rich domain-containing protein</fullName>
    </recommendedName>
</protein>
<dbReference type="Proteomes" id="UP001203297">
    <property type="component" value="Unassembled WGS sequence"/>
</dbReference>
<sequence length="279" mass="31986">MLSRQMHNFFKPFYPAEPMTISAAAEFKQQRHQWLTSFEPGQVQGSALREALGLRDGDAGCEMLWLKNMAGWGYPKGWVGQEDPREQVFRRIDSLFAESLDLWEASYTFSIFGDDTVEYLNIGPQPSHSNPIHEGAHKARRTRDSSHTRTDSVEQPGGVRRWATYPSTYFFNDLLPIYNGTRLLSVSLLTPSTFTSDRHVLWERILRDSIAPKPGNPATPRIREMSHVIIARHLPLLRLHLCRLHRPPFRSLGQVTFSYRKAEDPTWNCLIPTTDPAIV</sequence>
<reference evidence="3" key="1">
    <citation type="journal article" date="2022" name="New Phytol.">
        <title>Evolutionary transition to the ectomycorrhizal habit in the genomes of a hyperdiverse lineage of mushroom-forming fungi.</title>
        <authorList>
            <person name="Looney B."/>
            <person name="Miyauchi S."/>
            <person name="Morin E."/>
            <person name="Drula E."/>
            <person name="Courty P.E."/>
            <person name="Kohler A."/>
            <person name="Kuo A."/>
            <person name="LaButti K."/>
            <person name="Pangilinan J."/>
            <person name="Lipzen A."/>
            <person name="Riley R."/>
            <person name="Andreopoulos W."/>
            <person name="He G."/>
            <person name="Johnson J."/>
            <person name="Nolan M."/>
            <person name="Tritt A."/>
            <person name="Barry K.W."/>
            <person name="Grigoriev I.V."/>
            <person name="Nagy L.G."/>
            <person name="Hibbett D."/>
            <person name="Henrissat B."/>
            <person name="Matheny P.B."/>
            <person name="Labbe J."/>
            <person name="Martin F.M."/>
        </authorList>
    </citation>
    <scope>NUCLEOTIDE SEQUENCE</scope>
    <source>
        <strain evidence="3">BPL690</strain>
    </source>
</reference>
<organism evidence="3 4">
    <name type="scientific">Multifurca ochricompacta</name>
    <dbReference type="NCBI Taxonomy" id="376703"/>
    <lineage>
        <taxon>Eukaryota</taxon>
        <taxon>Fungi</taxon>
        <taxon>Dikarya</taxon>
        <taxon>Basidiomycota</taxon>
        <taxon>Agaricomycotina</taxon>
        <taxon>Agaricomycetes</taxon>
        <taxon>Russulales</taxon>
        <taxon>Russulaceae</taxon>
        <taxon>Multifurca</taxon>
    </lineage>
</organism>